<keyword evidence="4" id="KW-1185">Reference proteome</keyword>
<name>A0A7C1VXK6_DESA2</name>
<evidence type="ECO:0000313" key="3">
    <source>
        <dbReference type="EMBL" id="HEC68426.1"/>
    </source>
</evidence>
<dbReference type="InterPro" id="IPR000845">
    <property type="entry name" value="Nucleoside_phosphorylase_d"/>
</dbReference>
<reference evidence="3" key="2">
    <citation type="journal article" date="2020" name="mSystems">
        <title>Genome- and Community-Level Interaction Insights into Carbon Utilization and Element Cycling Functions of Hydrothermarchaeota in Hydrothermal Sediment.</title>
        <authorList>
            <person name="Zhou Z."/>
            <person name="Liu Y."/>
            <person name="Xu W."/>
            <person name="Pan J."/>
            <person name="Luo Z.H."/>
            <person name="Li M."/>
        </authorList>
    </citation>
    <scope>NUCLEOTIDE SEQUENCE [LARGE SCALE GENOMIC DNA]</scope>
    <source>
        <strain evidence="3">HyVt-389</strain>
    </source>
</reference>
<dbReference type="EMBL" id="DRIH01000228">
    <property type="protein sequence ID" value="HEC68426.1"/>
    <property type="molecule type" value="Genomic_DNA"/>
</dbReference>
<evidence type="ECO:0000313" key="2">
    <source>
        <dbReference type="EMBL" id="AMM42122.1"/>
    </source>
</evidence>
<accession>A0A7C1VXK6</accession>
<dbReference type="EMBL" id="CP013015">
    <property type="protein sequence ID" value="AMM42122.1"/>
    <property type="molecule type" value="Genomic_DNA"/>
</dbReference>
<reference evidence="2 4" key="1">
    <citation type="submission" date="2015-10" db="EMBL/GenBank/DDBJ databases">
        <title>Candidatus Desulfofervidus auxilii, a hydrogenotrophic sulfate-reducing bacterium involved in the thermophilic anaerobic oxidation of methane.</title>
        <authorList>
            <person name="Krukenberg V."/>
            <person name="Richter M."/>
            <person name="Wegener G."/>
        </authorList>
    </citation>
    <scope>NUCLEOTIDE SEQUENCE [LARGE SCALE GENOMIC DNA]</scope>
    <source>
        <strain evidence="2 4">HS1</strain>
    </source>
</reference>
<proteinExistence type="predicted"/>
<sequence length="216" mass="24283">MYIKIPPGPALPEMAFIISHPLDLNLFLSFMPKPIKKISICLAKLCIFPTLSVIGPCLGRPQLLVILEHLKAWGGKSFLFLGWCGGISPILNIGDIILPHTATSEYQAPSHVSPGLFKNFQINIPFSFHTGTVISVDNPYVFDLEKIHNYQKQGIMAIDMETEALFRRSPDLGINSISLLIVSDLLTQAQWEQGFSSPQFKSRRKIVLEWLSRLYF</sequence>
<dbReference type="Pfam" id="PF01048">
    <property type="entry name" value="PNP_UDP_1"/>
    <property type="match status" value="1"/>
</dbReference>
<dbReference type="Proteomes" id="UP000070560">
    <property type="component" value="Chromosome"/>
</dbReference>
<dbReference type="KEGG" id="daw:HS1_002340"/>
<dbReference type="OrthoDB" id="7945729at2"/>
<gene>
    <name evidence="3" type="ORF">ENI35_06430</name>
    <name evidence="2" type="ORF">HS1_002340</name>
</gene>
<organism evidence="3">
    <name type="scientific">Desulfofervidus auxilii</name>
    <dbReference type="NCBI Taxonomy" id="1621989"/>
    <lineage>
        <taxon>Bacteria</taxon>
        <taxon>Pseudomonadati</taxon>
        <taxon>Thermodesulfobacteriota</taxon>
        <taxon>Candidatus Desulfofervidia</taxon>
        <taxon>Candidatus Desulfofervidales</taxon>
        <taxon>Candidatus Desulfofervidaceae</taxon>
        <taxon>Candidatus Desulfofervidus</taxon>
    </lineage>
</organism>
<evidence type="ECO:0000313" key="4">
    <source>
        <dbReference type="Proteomes" id="UP000070560"/>
    </source>
</evidence>
<evidence type="ECO:0000259" key="1">
    <source>
        <dbReference type="Pfam" id="PF01048"/>
    </source>
</evidence>
<dbReference type="GO" id="GO:0009116">
    <property type="term" value="P:nucleoside metabolic process"/>
    <property type="evidence" value="ECO:0007669"/>
    <property type="project" value="InterPro"/>
</dbReference>
<dbReference type="Proteomes" id="UP000885738">
    <property type="component" value="Unassembled WGS sequence"/>
</dbReference>
<dbReference type="InterPro" id="IPR035994">
    <property type="entry name" value="Nucleoside_phosphorylase_sf"/>
</dbReference>
<feature type="domain" description="Nucleoside phosphorylase" evidence="1">
    <location>
        <begin position="68"/>
        <end position="193"/>
    </location>
</feature>
<dbReference type="AlphaFoldDB" id="A0A7C1VXK6"/>
<dbReference type="Gene3D" id="3.40.50.1580">
    <property type="entry name" value="Nucleoside phosphorylase domain"/>
    <property type="match status" value="1"/>
</dbReference>
<dbReference type="SUPFAM" id="SSF53167">
    <property type="entry name" value="Purine and uridine phosphorylases"/>
    <property type="match status" value="1"/>
</dbReference>
<protein>
    <submittedName>
        <fullName evidence="2">Purine phosphorylase family protein 1</fullName>
    </submittedName>
</protein>
<dbReference type="GO" id="GO:0003824">
    <property type="term" value="F:catalytic activity"/>
    <property type="evidence" value="ECO:0007669"/>
    <property type="project" value="InterPro"/>
</dbReference>